<organism evidence="2 3">
    <name type="scientific">Sporosarcina highlanderae</name>
    <dbReference type="NCBI Taxonomy" id="3035916"/>
    <lineage>
        <taxon>Bacteria</taxon>
        <taxon>Bacillati</taxon>
        <taxon>Bacillota</taxon>
        <taxon>Bacilli</taxon>
        <taxon>Bacillales</taxon>
        <taxon>Caryophanaceae</taxon>
        <taxon>Sporosarcina</taxon>
    </lineage>
</organism>
<protein>
    <submittedName>
        <fullName evidence="2">TolB domain-containing protein</fullName>
    </submittedName>
</protein>
<evidence type="ECO:0000313" key="3">
    <source>
        <dbReference type="Proteomes" id="UP001175097"/>
    </source>
</evidence>
<name>A0ABT8JT69_9BACL</name>
<accession>A0ABT8JT69</accession>
<dbReference type="RefSeq" id="WP_301244312.1">
    <property type="nucleotide sequence ID" value="NZ_JAROCC010000010.1"/>
</dbReference>
<proteinExistence type="predicted"/>
<gene>
    <name evidence="2" type="ORF">P5G49_12735</name>
</gene>
<sequence>MKLFQGLIVIFLLSSSMVHASTDTNIVKVAFTRDGYLWMKIGGDESKITEEKATYPFPPKWSYDGNMLLYQKLVTDSPDDPDKISNELWVYDLRTKKHHKIFYNASNPQWSPVENIVSFNAGGVLNISDLKSFYNIALGVDDYIWQPDGKGFIASSGATLRPDGWTHTILYTISIKEGYKNIPDLMNHVKRLFVIPKEVRKGDVSIISIGAEKLTFSPDGKWISFIISPTASWAMDSDMLAVVSAVGKDFEVIDEVILEFTPKWAFTKNLLGYIAGGGRIVFGFKDKDMKVTEIPADSTVNLTPKNYADIGFTWIDEKSLVVSRVRETEWSNDPKKHPKPVLYFVSLTDQQQVQVTNPPTDEGDYQPQFLPIISKITWLRQSDLTESKGDLWIADPNGAHAEVWIKDIESYSFYPS</sequence>
<feature type="signal peptide" evidence="1">
    <location>
        <begin position="1"/>
        <end position="20"/>
    </location>
</feature>
<feature type="chain" id="PRO_5047059263" evidence="1">
    <location>
        <begin position="21"/>
        <end position="416"/>
    </location>
</feature>
<dbReference type="SUPFAM" id="SSF82171">
    <property type="entry name" value="DPP6 N-terminal domain-like"/>
    <property type="match status" value="1"/>
</dbReference>
<keyword evidence="1" id="KW-0732">Signal</keyword>
<comment type="caution">
    <text evidence="2">The sequence shown here is derived from an EMBL/GenBank/DDBJ whole genome shotgun (WGS) entry which is preliminary data.</text>
</comment>
<evidence type="ECO:0000313" key="2">
    <source>
        <dbReference type="EMBL" id="MDN4608335.1"/>
    </source>
</evidence>
<keyword evidence="3" id="KW-1185">Reference proteome</keyword>
<evidence type="ECO:0000256" key="1">
    <source>
        <dbReference type="SAM" id="SignalP"/>
    </source>
</evidence>
<dbReference type="Proteomes" id="UP001175097">
    <property type="component" value="Unassembled WGS sequence"/>
</dbReference>
<dbReference type="Gene3D" id="2.120.10.30">
    <property type="entry name" value="TolB, C-terminal domain"/>
    <property type="match status" value="1"/>
</dbReference>
<dbReference type="InterPro" id="IPR011042">
    <property type="entry name" value="6-blade_b-propeller_TolB-like"/>
</dbReference>
<reference evidence="2" key="1">
    <citation type="submission" date="2023-03" db="EMBL/GenBank/DDBJ databases">
        <title>MT1 and MT2 Draft Genomes of Novel Species.</title>
        <authorList>
            <person name="Venkateswaran K."/>
        </authorList>
    </citation>
    <scope>NUCLEOTIDE SEQUENCE</scope>
    <source>
        <strain evidence="2">F6_3S_P_2</strain>
    </source>
</reference>
<dbReference type="EMBL" id="JAROCC010000010">
    <property type="protein sequence ID" value="MDN4608335.1"/>
    <property type="molecule type" value="Genomic_DNA"/>
</dbReference>